<accession>A0A511N6W3</accession>
<organism evidence="2 3">
    <name type="scientific">Deinococcus cellulosilyticus (strain DSM 18568 / NBRC 106333 / KACC 11606 / 5516J-15)</name>
    <dbReference type="NCBI Taxonomy" id="1223518"/>
    <lineage>
        <taxon>Bacteria</taxon>
        <taxon>Thermotogati</taxon>
        <taxon>Deinococcota</taxon>
        <taxon>Deinococci</taxon>
        <taxon>Deinococcales</taxon>
        <taxon>Deinococcaceae</taxon>
        <taxon>Deinococcus</taxon>
    </lineage>
</organism>
<keyword evidence="1" id="KW-0732">Signal</keyword>
<sequence>MKPIHTTLVMLLLGSASALNLEGTLKTPVKGNARLGVFVVNPSGTPQYEWSSTALSGSTFSIQLLDDPPTRGLWSLSADTLTWPGVVGNVKISGTTATTELKLFTYLDADGNKKHSSNEKLLDTSLMSGKANVVMVYVEDGTTITGEKGLNVVLKPGWNLVTLAGGKTLTTQVLQNIKDAAVMVLE</sequence>
<feature type="signal peptide" evidence="1">
    <location>
        <begin position="1"/>
        <end position="18"/>
    </location>
</feature>
<dbReference type="AlphaFoldDB" id="A0A511N6W3"/>
<gene>
    <name evidence="2" type="ORF">DC3_38520</name>
</gene>
<evidence type="ECO:0000313" key="3">
    <source>
        <dbReference type="Proteomes" id="UP000321306"/>
    </source>
</evidence>
<name>A0A511N6W3_DEIC1</name>
<dbReference type="EMBL" id="BJXB01000019">
    <property type="protein sequence ID" value="GEM48217.1"/>
    <property type="molecule type" value="Genomic_DNA"/>
</dbReference>
<proteinExistence type="predicted"/>
<reference evidence="2 3" key="1">
    <citation type="submission" date="2019-07" db="EMBL/GenBank/DDBJ databases">
        <title>Whole genome shotgun sequence of Deinococcus cellulosilyticus NBRC 106333.</title>
        <authorList>
            <person name="Hosoyama A."/>
            <person name="Uohara A."/>
            <person name="Ohji S."/>
            <person name="Ichikawa N."/>
        </authorList>
    </citation>
    <scope>NUCLEOTIDE SEQUENCE [LARGE SCALE GENOMIC DNA]</scope>
    <source>
        <strain evidence="2 3">NBRC 106333</strain>
    </source>
</reference>
<dbReference type="Proteomes" id="UP000321306">
    <property type="component" value="Unassembled WGS sequence"/>
</dbReference>
<protein>
    <submittedName>
        <fullName evidence="2">Uncharacterized protein</fullName>
    </submittedName>
</protein>
<feature type="chain" id="PRO_5021756048" evidence="1">
    <location>
        <begin position="19"/>
        <end position="186"/>
    </location>
</feature>
<dbReference type="OrthoDB" id="74090at2"/>
<keyword evidence="3" id="KW-1185">Reference proteome</keyword>
<evidence type="ECO:0000256" key="1">
    <source>
        <dbReference type="SAM" id="SignalP"/>
    </source>
</evidence>
<dbReference type="RefSeq" id="WP_146887122.1">
    <property type="nucleotide sequence ID" value="NZ_BJXB01000019.1"/>
</dbReference>
<comment type="caution">
    <text evidence="2">The sequence shown here is derived from an EMBL/GenBank/DDBJ whole genome shotgun (WGS) entry which is preliminary data.</text>
</comment>
<evidence type="ECO:0000313" key="2">
    <source>
        <dbReference type="EMBL" id="GEM48217.1"/>
    </source>
</evidence>